<dbReference type="EMBL" id="LR796363">
    <property type="protein sequence ID" value="CAB4138787.1"/>
    <property type="molecule type" value="Genomic_DNA"/>
</dbReference>
<keyword evidence="1" id="KW-1133">Transmembrane helix</keyword>
<protein>
    <submittedName>
        <fullName evidence="2">Uncharacterized protein</fullName>
    </submittedName>
</protein>
<organism evidence="2">
    <name type="scientific">uncultured Caudovirales phage</name>
    <dbReference type="NCBI Taxonomy" id="2100421"/>
    <lineage>
        <taxon>Viruses</taxon>
        <taxon>Duplodnaviria</taxon>
        <taxon>Heunggongvirae</taxon>
        <taxon>Uroviricota</taxon>
        <taxon>Caudoviricetes</taxon>
        <taxon>Peduoviridae</taxon>
        <taxon>Maltschvirus</taxon>
        <taxon>Maltschvirus maltsch</taxon>
    </lineage>
</organism>
<name>A0A6J5M0F6_9CAUD</name>
<reference evidence="2" key="1">
    <citation type="submission" date="2020-04" db="EMBL/GenBank/DDBJ databases">
        <authorList>
            <person name="Chiriac C."/>
            <person name="Salcher M."/>
            <person name="Ghai R."/>
            <person name="Kavagutti S V."/>
        </authorList>
    </citation>
    <scope>NUCLEOTIDE SEQUENCE</scope>
</reference>
<gene>
    <name evidence="2" type="ORF">UFOVP341_5</name>
</gene>
<feature type="transmembrane region" description="Helical" evidence="1">
    <location>
        <begin position="20"/>
        <end position="42"/>
    </location>
</feature>
<evidence type="ECO:0000256" key="1">
    <source>
        <dbReference type="SAM" id="Phobius"/>
    </source>
</evidence>
<evidence type="ECO:0000313" key="2">
    <source>
        <dbReference type="EMBL" id="CAB4138787.1"/>
    </source>
</evidence>
<feature type="transmembrane region" description="Helical" evidence="1">
    <location>
        <begin position="84"/>
        <end position="104"/>
    </location>
</feature>
<accession>A0A6J5M0F6</accession>
<proteinExistence type="predicted"/>
<keyword evidence="1" id="KW-0812">Transmembrane</keyword>
<sequence>MKQKPKPKSESESANDIYAVGVSAVVSVLCAGATAGLLQYTLDSFNDSRAMAGLITDSGLVFDDKNTERQLSQATLAMKATRDIAIAMAFGSTAVLGAIIYRVVKNR</sequence>
<keyword evidence="1" id="KW-0472">Membrane</keyword>